<evidence type="ECO:0000313" key="2">
    <source>
        <dbReference type="EMBL" id="SPC83902.1"/>
    </source>
</evidence>
<dbReference type="PROSITE" id="PS50878">
    <property type="entry name" value="RT_POL"/>
    <property type="match status" value="1"/>
</dbReference>
<gene>
    <name evidence="2" type="ORF">FSB_LOCUS11784</name>
</gene>
<dbReference type="SUPFAM" id="SSF56672">
    <property type="entry name" value="DNA/RNA polymerases"/>
    <property type="match status" value="1"/>
</dbReference>
<dbReference type="InterPro" id="IPR052343">
    <property type="entry name" value="Retrotransposon-Effector_Assoc"/>
</dbReference>
<name>A0A2N9F9P4_FAGSY</name>
<proteinExistence type="predicted"/>
<organism evidence="2">
    <name type="scientific">Fagus sylvatica</name>
    <name type="common">Beechnut</name>
    <dbReference type="NCBI Taxonomy" id="28930"/>
    <lineage>
        <taxon>Eukaryota</taxon>
        <taxon>Viridiplantae</taxon>
        <taxon>Streptophyta</taxon>
        <taxon>Embryophyta</taxon>
        <taxon>Tracheophyta</taxon>
        <taxon>Spermatophyta</taxon>
        <taxon>Magnoliopsida</taxon>
        <taxon>eudicotyledons</taxon>
        <taxon>Gunneridae</taxon>
        <taxon>Pentapetalae</taxon>
        <taxon>rosids</taxon>
        <taxon>fabids</taxon>
        <taxon>Fagales</taxon>
        <taxon>Fagaceae</taxon>
        <taxon>Fagus</taxon>
    </lineage>
</organism>
<dbReference type="InterPro" id="IPR000477">
    <property type="entry name" value="RT_dom"/>
</dbReference>
<dbReference type="Pfam" id="PF00078">
    <property type="entry name" value="RVT_1"/>
    <property type="match status" value="1"/>
</dbReference>
<dbReference type="InterPro" id="IPR043502">
    <property type="entry name" value="DNA/RNA_pol_sf"/>
</dbReference>
<dbReference type="InterPro" id="IPR026960">
    <property type="entry name" value="RVT-Znf"/>
</dbReference>
<dbReference type="PANTHER" id="PTHR46890:SF50">
    <property type="entry name" value="RNA-DIRECTED DNA POLYMERASE, EUKARYOTA, REVERSE TRANSCRIPTASE ZINC-BINDING DOMAIN PROTEIN-RELATED"/>
    <property type="match status" value="1"/>
</dbReference>
<accession>A0A2N9F9P4</accession>
<feature type="domain" description="Reverse transcriptase" evidence="1">
    <location>
        <begin position="101"/>
        <end position="381"/>
    </location>
</feature>
<reference evidence="2" key="1">
    <citation type="submission" date="2018-02" db="EMBL/GenBank/DDBJ databases">
        <authorList>
            <person name="Cohen D.B."/>
            <person name="Kent A.D."/>
        </authorList>
    </citation>
    <scope>NUCLEOTIDE SEQUENCE</scope>
</reference>
<evidence type="ECO:0000259" key="1">
    <source>
        <dbReference type="PROSITE" id="PS50878"/>
    </source>
</evidence>
<protein>
    <recommendedName>
        <fullName evidence="1">Reverse transcriptase domain-containing protein</fullName>
    </recommendedName>
</protein>
<dbReference type="EMBL" id="OIVN01000674">
    <property type="protein sequence ID" value="SPC83902.1"/>
    <property type="molecule type" value="Genomic_DNA"/>
</dbReference>
<dbReference type="AlphaFoldDB" id="A0A2N9F9P4"/>
<dbReference type="CDD" id="cd01650">
    <property type="entry name" value="RT_nLTR_like"/>
    <property type="match status" value="1"/>
</dbReference>
<dbReference type="Pfam" id="PF13966">
    <property type="entry name" value="zf-RVT"/>
    <property type="match status" value="1"/>
</dbReference>
<sequence length="690" mass="79268">MKHGGESWDTQEEVRKGIVQFYKGLYSESVHWRPILGGVEFKSLEEADSRHLERQFSDEEVVTALQQISGEKAPGPDGFTLAFFQHCWDVVKVEVLNTIQEFYEHEEFERSLNSTFMVLIPKKVGASDVRDFRPICLLGSIYKIISKLLANILKEVLHQLLSPSQNAFIQGRQITDSVLIANECLDSRMRAGIPGLICKLDVEKAYDHVNWNFLLYMMERFGFGDKWRKWIYFCISTVRFSVLINGTPCGFFTSSRGLRQGDSLSPLLFVLVMEAFSRLVDRAVVRGYLEGFSVAHNNGSALKVSHLLFADDTLIFCGAERDHLVHLKGVLMCFEEVSGLRINLGKSELAPIGQVANMQDLANVLGGRIISLPMKYLGLPLGARSGGGHGVSLWKHIQSGWSQFAEHVMFSIGSGESVSFWLDQWCEEGVLKGLFPAIYSIAQDKQAKVANYLSWHNDDMVWSVNLVRSLQDWEVEDFMGFMEFLYNQKVKKEVMDTMRWKHTKNGLFEVRSFYGLLSGRSNTQIPWKNVWKPKIPSKAAFFMWLAVLDKNLTIDNLRRRRHYAVEWCFMCKQGSETGAHLFLHCDYVREMWSLVFCMFGIQCTMPHTVSNLLACWQRRGLTKENNTIWNAIPGCLMWITWRERNRRAFEDIERQTVELKLIFIRNLMEWMAAGSSQVYPSILSFIDDCL</sequence>
<dbReference type="PANTHER" id="PTHR46890">
    <property type="entry name" value="NON-LTR RETROLELEMENT REVERSE TRANSCRIPTASE-LIKE PROTEIN-RELATED"/>
    <property type="match status" value="1"/>
</dbReference>